<keyword evidence="2" id="KW-0859">Xylose metabolism</keyword>
<dbReference type="Gene3D" id="3.30.420.40">
    <property type="match status" value="2"/>
</dbReference>
<evidence type="ECO:0000256" key="1">
    <source>
        <dbReference type="ARBA" id="ARBA00009156"/>
    </source>
</evidence>
<reference evidence="7" key="1">
    <citation type="submission" date="2017-02" db="EMBL/GenBank/DDBJ databases">
        <authorList>
            <person name="Dridi B."/>
        </authorList>
    </citation>
    <scope>NUCLEOTIDE SEQUENCE [LARGE SCALE GENOMIC DNA]</scope>
    <source>
        <strain evidence="7">B Co 03.10</strain>
    </source>
</reference>
<dbReference type="SUPFAM" id="SSF53067">
    <property type="entry name" value="Actin-like ATPase domain"/>
    <property type="match status" value="2"/>
</dbReference>
<dbReference type="InterPro" id="IPR043129">
    <property type="entry name" value="ATPase_NBD"/>
</dbReference>
<dbReference type="InterPro" id="IPR018484">
    <property type="entry name" value="FGGY_N"/>
</dbReference>
<evidence type="ECO:0000259" key="5">
    <source>
        <dbReference type="Pfam" id="PF00370"/>
    </source>
</evidence>
<comment type="similarity">
    <text evidence="1">Belongs to the FGGY kinase family.</text>
</comment>
<dbReference type="PANTHER" id="PTHR43095:SF5">
    <property type="entry name" value="XYLULOSE KINASE"/>
    <property type="match status" value="1"/>
</dbReference>
<dbReference type="InterPro" id="IPR050406">
    <property type="entry name" value="FGGY_Carb_Kinase"/>
</dbReference>
<dbReference type="Pfam" id="PF00370">
    <property type="entry name" value="FGGY_N"/>
    <property type="match status" value="1"/>
</dbReference>
<keyword evidence="3 6" id="KW-0808">Transferase</keyword>
<keyword evidence="7" id="KW-1185">Reference proteome</keyword>
<evidence type="ECO:0000256" key="4">
    <source>
        <dbReference type="ARBA" id="ARBA00022777"/>
    </source>
</evidence>
<keyword evidence="4 6" id="KW-0418">Kinase</keyword>
<organism evidence="6 7">
    <name type="scientific">Brevibacterium yomogidense</name>
    <dbReference type="NCBI Taxonomy" id="946573"/>
    <lineage>
        <taxon>Bacteria</taxon>
        <taxon>Bacillati</taxon>
        <taxon>Actinomycetota</taxon>
        <taxon>Actinomycetes</taxon>
        <taxon>Micrococcales</taxon>
        <taxon>Brevibacteriaceae</taxon>
        <taxon>Brevibacterium</taxon>
    </lineage>
</organism>
<dbReference type="EC" id="2.7.1.17" evidence="6"/>
<evidence type="ECO:0000256" key="3">
    <source>
        <dbReference type="ARBA" id="ARBA00022679"/>
    </source>
</evidence>
<gene>
    <name evidence="6" type="ORF">FM105_13740</name>
</gene>
<protein>
    <submittedName>
        <fullName evidence="6">Xylulose kinase</fullName>
        <ecNumber evidence="6">2.7.1.17</ecNumber>
    </submittedName>
</protein>
<dbReference type="PANTHER" id="PTHR43095">
    <property type="entry name" value="SUGAR KINASE"/>
    <property type="match status" value="1"/>
</dbReference>
<evidence type="ECO:0000313" key="7">
    <source>
        <dbReference type="Proteomes" id="UP000196581"/>
    </source>
</evidence>
<dbReference type="PIRSF" id="PIRSF000538">
    <property type="entry name" value="GlpK"/>
    <property type="match status" value="1"/>
</dbReference>
<dbReference type="InterPro" id="IPR000577">
    <property type="entry name" value="Carb_kinase_FGGY"/>
</dbReference>
<dbReference type="RefSeq" id="WP_179207193.1">
    <property type="nucleotide sequence ID" value="NZ_FWFF01000020.1"/>
</dbReference>
<sequence>MTSHSTASDRTVLAVDIGTSHIKAALIGADGRIRAEAQAPLTTDRGPHGAMRQHVEEWHGALGEVIAACCGTASSASQPPAAITLTGQMQDLILVDEHGDPTHPVVLYSDTSAAPELVELLAANPAWAPGIAVAPAPDLDSVPPKLLRVVRTEPAAVAAASTAHFSAAGWAAHVLCGAHVCDRVTASTTSAYDPRADAWIALRTAEDQPLVPSHLALPELVDPGAVGHVSPEAARMFDVPAGTPVVMALGDAGSATDGMVGSEPGSVYLHLGTTGWVAYIDPEPAGDLLRPAETGEPVDRHQLAHPAGHLVIARLPEAGEALEHARRVLLGTTAPHSAAAHDIAEAALTRALGSAASGDAGLARAQAYAEAVAAMAAEVADLLDHLDARPSRLPATGGVVRSPGVRRILEEAVGVPLDLIPDVEAGLVSCARTAFDALGIRHSVVPLVRREVTAQSKGHGDLGGTDNG</sequence>
<name>A0A1X6XNN1_9MICO</name>
<dbReference type="GO" id="GO:0004856">
    <property type="term" value="F:D-xylulokinase activity"/>
    <property type="evidence" value="ECO:0007669"/>
    <property type="project" value="UniProtKB-EC"/>
</dbReference>
<feature type="domain" description="Carbohydrate kinase FGGY N-terminal" evidence="5">
    <location>
        <begin position="12"/>
        <end position="255"/>
    </location>
</feature>
<dbReference type="Proteomes" id="UP000196581">
    <property type="component" value="Unassembled WGS sequence"/>
</dbReference>
<evidence type="ECO:0000256" key="2">
    <source>
        <dbReference type="ARBA" id="ARBA00022629"/>
    </source>
</evidence>
<dbReference type="EMBL" id="FWFF01000020">
    <property type="protein sequence ID" value="SLN00881.1"/>
    <property type="molecule type" value="Genomic_DNA"/>
</dbReference>
<dbReference type="AlphaFoldDB" id="A0A1X6XNN1"/>
<dbReference type="GO" id="GO:0042732">
    <property type="term" value="P:D-xylose metabolic process"/>
    <property type="evidence" value="ECO:0007669"/>
    <property type="project" value="UniProtKB-KW"/>
</dbReference>
<evidence type="ECO:0000313" key="6">
    <source>
        <dbReference type="EMBL" id="SLN00881.1"/>
    </source>
</evidence>
<keyword evidence="2" id="KW-0119">Carbohydrate metabolism</keyword>
<proteinExistence type="inferred from homology"/>
<accession>A0A1X6XNN1</accession>